<accession>A0A9N9QPI4</accession>
<feature type="region of interest" description="Disordered" evidence="2">
    <location>
        <begin position="93"/>
        <end position="112"/>
    </location>
</feature>
<proteinExistence type="predicted"/>
<reference evidence="3" key="1">
    <citation type="submission" date="2022-01" db="EMBL/GenBank/DDBJ databases">
        <authorList>
            <person name="King R."/>
        </authorList>
    </citation>
    <scope>NUCLEOTIDE SEQUENCE</scope>
</reference>
<gene>
    <name evidence="3" type="ORF">CEUTPL_LOCUS8665</name>
</gene>
<protein>
    <submittedName>
        <fullName evidence="3">Uncharacterized protein</fullName>
    </submittedName>
</protein>
<evidence type="ECO:0000313" key="4">
    <source>
        <dbReference type="Proteomes" id="UP001152799"/>
    </source>
</evidence>
<keyword evidence="1" id="KW-0175">Coiled coil</keyword>
<evidence type="ECO:0000256" key="2">
    <source>
        <dbReference type="SAM" id="MobiDB-lite"/>
    </source>
</evidence>
<keyword evidence="4" id="KW-1185">Reference proteome</keyword>
<organism evidence="3 4">
    <name type="scientific">Ceutorhynchus assimilis</name>
    <name type="common">cabbage seed weevil</name>
    <dbReference type="NCBI Taxonomy" id="467358"/>
    <lineage>
        <taxon>Eukaryota</taxon>
        <taxon>Metazoa</taxon>
        <taxon>Ecdysozoa</taxon>
        <taxon>Arthropoda</taxon>
        <taxon>Hexapoda</taxon>
        <taxon>Insecta</taxon>
        <taxon>Pterygota</taxon>
        <taxon>Neoptera</taxon>
        <taxon>Endopterygota</taxon>
        <taxon>Coleoptera</taxon>
        <taxon>Polyphaga</taxon>
        <taxon>Cucujiformia</taxon>
        <taxon>Curculionidae</taxon>
        <taxon>Ceutorhynchinae</taxon>
        <taxon>Ceutorhynchus</taxon>
    </lineage>
</organism>
<feature type="coiled-coil region" evidence="1">
    <location>
        <begin position="40"/>
        <end position="88"/>
    </location>
</feature>
<dbReference type="AlphaFoldDB" id="A0A9N9QPI4"/>
<dbReference type="Proteomes" id="UP001152799">
    <property type="component" value="Chromosome 4"/>
</dbReference>
<evidence type="ECO:0000256" key="1">
    <source>
        <dbReference type="SAM" id="Coils"/>
    </source>
</evidence>
<sequence length="112" mass="12622">MDQEPLKGEPKTISYLKSQTPNTISKISSTGKEPAYGEAIKALRHENESLKEQIDTISDLNKNLLEENKKLNATIQQIMKKINELISLQTRLSSQVPSTANHNNDYNESPQK</sequence>
<dbReference type="EMBL" id="OU892280">
    <property type="protein sequence ID" value="CAG9768117.1"/>
    <property type="molecule type" value="Genomic_DNA"/>
</dbReference>
<name>A0A9N9QPI4_9CUCU</name>
<evidence type="ECO:0000313" key="3">
    <source>
        <dbReference type="EMBL" id="CAG9768117.1"/>
    </source>
</evidence>